<feature type="region of interest" description="Disordered" evidence="1">
    <location>
        <begin position="225"/>
        <end position="255"/>
    </location>
</feature>
<feature type="compositionally biased region" description="Basic and acidic residues" evidence="1">
    <location>
        <begin position="225"/>
        <end position="236"/>
    </location>
</feature>
<protein>
    <submittedName>
        <fullName evidence="2">Uncharacterized protein</fullName>
    </submittedName>
</protein>
<dbReference type="Proteomes" id="UP000054558">
    <property type="component" value="Unassembled WGS sequence"/>
</dbReference>
<gene>
    <name evidence="2" type="ORF">KFL_012160010</name>
</gene>
<dbReference type="AlphaFoldDB" id="A0A1Y1IQG0"/>
<keyword evidence="3" id="KW-1185">Reference proteome</keyword>
<reference evidence="2 3" key="1">
    <citation type="journal article" date="2014" name="Nat. Commun.">
        <title>Klebsormidium flaccidum genome reveals primary factors for plant terrestrial adaptation.</title>
        <authorList>
            <person name="Hori K."/>
            <person name="Maruyama F."/>
            <person name="Fujisawa T."/>
            <person name="Togashi T."/>
            <person name="Yamamoto N."/>
            <person name="Seo M."/>
            <person name="Sato S."/>
            <person name="Yamada T."/>
            <person name="Mori H."/>
            <person name="Tajima N."/>
            <person name="Moriyama T."/>
            <person name="Ikeuchi M."/>
            <person name="Watanabe M."/>
            <person name="Wada H."/>
            <person name="Kobayashi K."/>
            <person name="Saito M."/>
            <person name="Masuda T."/>
            <person name="Sasaki-Sekimoto Y."/>
            <person name="Mashiguchi K."/>
            <person name="Awai K."/>
            <person name="Shimojima M."/>
            <person name="Masuda S."/>
            <person name="Iwai M."/>
            <person name="Nobusawa T."/>
            <person name="Narise T."/>
            <person name="Kondo S."/>
            <person name="Saito H."/>
            <person name="Sato R."/>
            <person name="Murakawa M."/>
            <person name="Ihara Y."/>
            <person name="Oshima-Yamada Y."/>
            <person name="Ohtaka K."/>
            <person name="Satoh M."/>
            <person name="Sonobe K."/>
            <person name="Ishii M."/>
            <person name="Ohtani R."/>
            <person name="Kanamori-Sato M."/>
            <person name="Honoki R."/>
            <person name="Miyazaki D."/>
            <person name="Mochizuki H."/>
            <person name="Umetsu J."/>
            <person name="Higashi K."/>
            <person name="Shibata D."/>
            <person name="Kamiya Y."/>
            <person name="Sato N."/>
            <person name="Nakamura Y."/>
            <person name="Tabata S."/>
            <person name="Ida S."/>
            <person name="Kurokawa K."/>
            <person name="Ohta H."/>
        </authorList>
    </citation>
    <scope>NUCLEOTIDE SEQUENCE [LARGE SCALE GENOMIC DNA]</scope>
    <source>
        <strain evidence="2 3">NIES-2285</strain>
    </source>
</reference>
<evidence type="ECO:0000256" key="1">
    <source>
        <dbReference type="SAM" id="MobiDB-lite"/>
    </source>
</evidence>
<evidence type="ECO:0000313" key="2">
    <source>
        <dbReference type="EMBL" id="GAQ92944.1"/>
    </source>
</evidence>
<evidence type="ECO:0000313" key="3">
    <source>
        <dbReference type="Proteomes" id="UP000054558"/>
    </source>
</evidence>
<accession>A0A1Y1IQG0</accession>
<sequence>MTARRTKRFAGGANGVAFTTWGDDAGDVRNGVWIVDWGSTQHVTADRSQFTSYRELVRDEKIMEFVGDRRGSTSGAGGENRADREDNVVRMEAVKRGGLWENETVEKQRAFLARGPVKENRECATAKRSVRAESVVQKTVKVVEVDLDEAAATRMGASKERGELLWGRTRGRAQIQKWSKKGRKLKWREGDAHGPATDCGHVARTISKKGQSGPIVETMREIAEKSEEIGKGKESPKTAVESKPAGVERATEKPIVSPKSWKDIWRECDWSPSSGIGQMWEQQRKAWEPKSRSTEWRKRRRKRATMARVEACG</sequence>
<feature type="compositionally biased region" description="Basic and acidic residues" evidence="1">
    <location>
        <begin position="282"/>
        <end position="296"/>
    </location>
</feature>
<name>A0A1Y1IQG0_KLENI</name>
<organism evidence="2 3">
    <name type="scientific">Klebsormidium nitens</name>
    <name type="common">Green alga</name>
    <name type="synonym">Ulothrix nitens</name>
    <dbReference type="NCBI Taxonomy" id="105231"/>
    <lineage>
        <taxon>Eukaryota</taxon>
        <taxon>Viridiplantae</taxon>
        <taxon>Streptophyta</taxon>
        <taxon>Klebsormidiophyceae</taxon>
        <taxon>Klebsormidiales</taxon>
        <taxon>Klebsormidiaceae</taxon>
        <taxon>Klebsormidium</taxon>
    </lineage>
</organism>
<feature type="region of interest" description="Disordered" evidence="1">
    <location>
        <begin position="272"/>
        <end position="313"/>
    </location>
</feature>
<proteinExistence type="predicted"/>
<dbReference type="EMBL" id="DF238165">
    <property type="protein sequence ID" value="GAQ92944.1"/>
    <property type="molecule type" value="Genomic_DNA"/>
</dbReference>